<dbReference type="InterPro" id="IPR041467">
    <property type="entry name" value="Sco4008_C"/>
</dbReference>
<dbReference type="EMBL" id="JAAGMR010000247">
    <property type="protein sequence ID" value="NEB94363.1"/>
    <property type="molecule type" value="Genomic_DNA"/>
</dbReference>
<accession>A0A7K3QWW6</accession>
<comment type="caution">
    <text evidence="5">The sequence shown here is derived from an EMBL/GenBank/DDBJ whole genome shotgun (WGS) entry which is preliminary data.</text>
</comment>
<dbReference type="PANTHER" id="PTHR30328:SF54">
    <property type="entry name" value="HTH-TYPE TRANSCRIPTIONAL REPRESSOR SCO4008"/>
    <property type="match status" value="1"/>
</dbReference>
<proteinExistence type="predicted"/>
<dbReference type="Proteomes" id="UP000470520">
    <property type="component" value="Unassembled WGS sequence"/>
</dbReference>
<dbReference type="GO" id="GO:0003677">
    <property type="term" value="F:DNA binding"/>
    <property type="evidence" value="ECO:0007669"/>
    <property type="project" value="UniProtKB-UniRule"/>
</dbReference>
<gene>
    <name evidence="5" type="ORF">G3I21_22230</name>
</gene>
<dbReference type="AlphaFoldDB" id="A0A7K3QWW6"/>
<dbReference type="Pfam" id="PF00440">
    <property type="entry name" value="TetR_N"/>
    <property type="match status" value="1"/>
</dbReference>
<feature type="region of interest" description="Disordered" evidence="3">
    <location>
        <begin position="191"/>
        <end position="210"/>
    </location>
</feature>
<evidence type="ECO:0000256" key="1">
    <source>
        <dbReference type="ARBA" id="ARBA00023125"/>
    </source>
</evidence>
<dbReference type="Pfam" id="PF17926">
    <property type="entry name" value="TetR_C_21"/>
    <property type="match status" value="1"/>
</dbReference>
<evidence type="ECO:0000259" key="4">
    <source>
        <dbReference type="PROSITE" id="PS50977"/>
    </source>
</evidence>
<dbReference type="PROSITE" id="PS50977">
    <property type="entry name" value="HTH_TETR_2"/>
    <property type="match status" value="1"/>
</dbReference>
<dbReference type="SUPFAM" id="SSF48498">
    <property type="entry name" value="Tetracyclin repressor-like, C-terminal domain"/>
    <property type="match status" value="1"/>
</dbReference>
<evidence type="ECO:0000256" key="2">
    <source>
        <dbReference type="PROSITE-ProRule" id="PRU00335"/>
    </source>
</evidence>
<sequence length="210" mass="22736">MPPDATATKKRLLKAAYDEFAQFGLAGGRVDRIAEAAQANKRMIYVHFGNKDDLFDLVVANSLADLATAVPFAADDLPGYAGRLFDYLLEHPQVLRLTGWAQLERPDATPAQVDAYVPKIDAIASAQRQDVVTGTVTPADILALLLGLTTAWANASPALRSLADQPPWDRERLRIHRAAMIAAVQALITLPPSTGEDQSTRQLRTAPTPN</sequence>
<evidence type="ECO:0000313" key="6">
    <source>
        <dbReference type="Proteomes" id="UP000470520"/>
    </source>
</evidence>
<dbReference type="SUPFAM" id="SSF46689">
    <property type="entry name" value="Homeodomain-like"/>
    <property type="match status" value="1"/>
</dbReference>
<name>A0A7K3QWW6_9ACTN</name>
<dbReference type="PANTHER" id="PTHR30328">
    <property type="entry name" value="TRANSCRIPTIONAL REPRESSOR"/>
    <property type="match status" value="1"/>
</dbReference>
<evidence type="ECO:0000313" key="5">
    <source>
        <dbReference type="EMBL" id="NEB94363.1"/>
    </source>
</evidence>
<reference evidence="5 6" key="1">
    <citation type="submission" date="2020-01" db="EMBL/GenBank/DDBJ databases">
        <title>Insect and environment-associated Actinomycetes.</title>
        <authorList>
            <person name="Currrie C."/>
            <person name="Chevrette M."/>
            <person name="Carlson C."/>
            <person name="Stubbendieck R."/>
            <person name="Wendt-Pienkowski E."/>
        </authorList>
    </citation>
    <scope>NUCLEOTIDE SEQUENCE [LARGE SCALE GENOMIC DNA]</scope>
    <source>
        <strain evidence="5 6">SID7754</strain>
    </source>
</reference>
<dbReference type="PRINTS" id="PR00455">
    <property type="entry name" value="HTHTETR"/>
</dbReference>
<dbReference type="RefSeq" id="WP_164191489.1">
    <property type="nucleotide sequence ID" value="NZ_JAAGMR010000247.1"/>
</dbReference>
<feature type="DNA-binding region" description="H-T-H motif" evidence="2">
    <location>
        <begin position="29"/>
        <end position="48"/>
    </location>
</feature>
<feature type="domain" description="HTH tetR-type" evidence="4">
    <location>
        <begin position="6"/>
        <end position="66"/>
    </location>
</feature>
<dbReference type="InterPro" id="IPR001647">
    <property type="entry name" value="HTH_TetR"/>
</dbReference>
<dbReference type="GO" id="GO:0006355">
    <property type="term" value="P:regulation of DNA-templated transcription"/>
    <property type="evidence" value="ECO:0007669"/>
    <property type="project" value="UniProtKB-ARBA"/>
</dbReference>
<organism evidence="5 6">
    <name type="scientific">Streptomyces bauhiniae</name>
    <dbReference type="NCBI Taxonomy" id="2340725"/>
    <lineage>
        <taxon>Bacteria</taxon>
        <taxon>Bacillati</taxon>
        <taxon>Actinomycetota</taxon>
        <taxon>Actinomycetes</taxon>
        <taxon>Kitasatosporales</taxon>
        <taxon>Streptomycetaceae</taxon>
        <taxon>Streptomyces</taxon>
    </lineage>
</organism>
<dbReference type="Gene3D" id="1.10.357.10">
    <property type="entry name" value="Tetracycline Repressor, domain 2"/>
    <property type="match status" value="1"/>
</dbReference>
<protein>
    <submittedName>
        <fullName evidence="5">TetR/AcrR family transcriptional regulator</fullName>
    </submittedName>
</protein>
<keyword evidence="1 2" id="KW-0238">DNA-binding</keyword>
<dbReference type="InterPro" id="IPR050109">
    <property type="entry name" value="HTH-type_TetR-like_transc_reg"/>
</dbReference>
<dbReference type="InterPro" id="IPR009057">
    <property type="entry name" value="Homeodomain-like_sf"/>
</dbReference>
<evidence type="ECO:0000256" key="3">
    <source>
        <dbReference type="SAM" id="MobiDB-lite"/>
    </source>
</evidence>
<dbReference type="InterPro" id="IPR036271">
    <property type="entry name" value="Tet_transcr_reg_TetR-rel_C_sf"/>
</dbReference>